<sequence>MADIARGPWRFAPSKWRVGDRVHVRLKNGGVAGPFTVTACIPPKDRTDSWRYEIADETGLKVDSPKYEQYTLGSNLPSSSKSGIIEDDIRRPEPEISTSKDHGLQSESLTNEGGYPQSPLTYHITDSGYGGSGASKFSSINKALGLPSTLATSVTGDVSASGAASTQFDARTVYSDTASLADPTLLEYVAAFGNELSGSLPSDFDKLNFEKVSPFLDELLQTFALKMSSDGDTQEHRSLTYLIYRYRSQITENLRQRYDDLAEQDDKRPTTDDEMTVEDKMELLWGNVNLDTNIEDAFDHGVDNIPEDETYDETIQLPHLDRYQELIKMSPAYEWLTWKIGTLCRIACPGTYNAQEIVRNRILRGINAEKHFHRGKPPMVAAQYVVLFDPFEFHAKQQYTCNVAEVLAKAITITGEGNNVQAATCLEYISQTWGSPGISLLAILELALNHHLDGTHTFTSPYSTIISPADVTISANYSNGKFEVLALGIPYSVAEVGEVLTWLASALQSSPSDRAASCNPCHKVKVGSLLDGTLQVEINSSNSIADEFVDDVAQRSSRMDPDQTGSCWLQCFRNPMIVEGYPILRRYRDDSGLEVSLDIMLELTSANFLVDFSRRTVLKGFSVMLALMEKRDSTILWHMFFNEPGAYISYEDIRVPRLDYHETEHTVTPDVLAKSRHILGWCKEVSCLAGTKHASYDIDWSGLRKPHSFCAFDKVSISAGKYLSVGASLSIGIKDKSEHVSFEDDYLSTLLMISERFFLIYDVEERRAWLLDGVTTLLHLLRAFIKYSQDDSLLQDFFILNENDIQEGSDDKKGRMASFSILANEKNQRLPLWRKTMVPTEEYTMKDGDKTEEALKLQTSYFCFKDRVLQICRLLQQATAHHDDVHTRDGVGARIKGTPRRQLEGFDFMDVATHQGTLWPKVGEIHAWGEGWVDFTRELHCATLFGVGFGELMRGVGLPCELCMSNVPQGPDLLAVTCADLQRIIKRKGDKRGREGAPRRIIEDIYWYVPEKLFDDCTCSQYIGKPQSDRVQVFIPTSHPKAWGKGGPNLYLPEDGAILVGHSFKFPLRWGFAREPEKVQPEVPTKRRITLQRDSGIGSSGSSASAKSQESLKHRHENVARHSLRELNDRKTPPLGSSLYLHAN</sequence>
<dbReference type="AlphaFoldDB" id="A0A9W4UPK6"/>
<reference evidence="2" key="1">
    <citation type="submission" date="2023-01" db="EMBL/GenBank/DDBJ databases">
        <authorList>
            <person name="Van Ghelder C."/>
            <person name="Rancurel C."/>
        </authorList>
    </citation>
    <scope>NUCLEOTIDE SEQUENCE</scope>
    <source>
        <strain evidence="2">CNCM I-4278</strain>
    </source>
</reference>
<evidence type="ECO:0000313" key="3">
    <source>
        <dbReference type="Proteomes" id="UP001152607"/>
    </source>
</evidence>
<evidence type="ECO:0000313" key="2">
    <source>
        <dbReference type="EMBL" id="CAI6339119.1"/>
    </source>
</evidence>
<feature type="compositionally biased region" description="Basic and acidic residues" evidence="1">
    <location>
        <begin position="94"/>
        <end position="104"/>
    </location>
</feature>
<proteinExistence type="predicted"/>
<keyword evidence="3" id="KW-1185">Reference proteome</keyword>
<dbReference type="OrthoDB" id="1577640at2759"/>
<accession>A0A9W4UPK6</accession>
<evidence type="ECO:0000256" key="1">
    <source>
        <dbReference type="SAM" id="MobiDB-lite"/>
    </source>
</evidence>
<dbReference type="EMBL" id="CAOQHR010000009">
    <property type="protein sequence ID" value="CAI6339119.1"/>
    <property type="molecule type" value="Genomic_DNA"/>
</dbReference>
<feature type="compositionally biased region" description="Low complexity" evidence="1">
    <location>
        <begin position="1095"/>
        <end position="1108"/>
    </location>
</feature>
<organism evidence="2 3">
    <name type="scientific">Periconia digitata</name>
    <dbReference type="NCBI Taxonomy" id="1303443"/>
    <lineage>
        <taxon>Eukaryota</taxon>
        <taxon>Fungi</taxon>
        <taxon>Dikarya</taxon>
        <taxon>Ascomycota</taxon>
        <taxon>Pezizomycotina</taxon>
        <taxon>Dothideomycetes</taxon>
        <taxon>Pleosporomycetidae</taxon>
        <taxon>Pleosporales</taxon>
        <taxon>Massarineae</taxon>
        <taxon>Periconiaceae</taxon>
        <taxon>Periconia</taxon>
    </lineage>
</organism>
<feature type="region of interest" description="Disordered" evidence="1">
    <location>
        <begin position="94"/>
        <end position="122"/>
    </location>
</feature>
<comment type="caution">
    <text evidence="2">The sequence shown here is derived from an EMBL/GenBank/DDBJ whole genome shotgun (WGS) entry which is preliminary data.</text>
</comment>
<dbReference type="Proteomes" id="UP001152607">
    <property type="component" value="Unassembled WGS sequence"/>
</dbReference>
<feature type="region of interest" description="Disordered" evidence="1">
    <location>
        <begin position="1079"/>
        <end position="1144"/>
    </location>
</feature>
<feature type="compositionally biased region" description="Basic and acidic residues" evidence="1">
    <location>
        <begin position="1117"/>
        <end position="1132"/>
    </location>
</feature>
<protein>
    <submittedName>
        <fullName evidence="2">Uncharacterized protein</fullName>
    </submittedName>
</protein>
<gene>
    <name evidence="2" type="ORF">PDIGIT_LOCUS12266</name>
</gene>
<name>A0A9W4UPK6_9PLEO</name>